<reference evidence="1" key="1">
    <citation type="submission" date="2017-10" db="EMBL/GenBank/DDBJ databases">
        <title>Genome sequence of cellulolytic Lachnospiraceae bacterium XHS1971 isolated from hotspring sediment.</title>
        <authorList>
            <person name="Vasudevan G."/>
            <person name="Joshi A.J."/>
            <person name="Hivarkar S."/>
            <person name="Lanjekar V.B."/>
            <person name="Dhakephalkar P.K."/>
            <person name="Dagar S."/>
        </authorList>
    </citation>
    <scope>NUCLEOTIDE SEQUENCE</scope>
    <source>
        <strain evidence="1">XHS1971</strain>
    </source>
</reference>
<evidence type="ECO:0000313" key="2">
    <source>
        <dbReference type="Proteomes" id="UP000224460"/>
    </source>
</evidence>
<gene>
    <name evidence="1" type="ORF">CS063_07780</name>
</gene>
<dbReference type="EMBL" id="PEDL01000006">
    <property type="protein sequence ID" value="PHV70912.1"/>
    <property type="molecule type" value="Genomic_DNA"/>
</dbReference>
<protein>
    <submittedName>
        <fullName evidence="1">Uncharacterized protein</fullName>
    </submittedName>
</protein>
<accession>A0AC61DE48</accession>
<evidence type="ECO:0000313" key="1">
    <source>
        <dbReference type="EMBL" id="PHV70912.1"/>
    </source>
</evidence>
<keyword evidence="2" id="KW-1185">Reference proteome</keyword>
<sequence length="170" mass="19173">MNSLDNATRNDFLLISKSLIPYLNPNNQRSAAIFIKAIELLYTVEVFSKEDFVRGFSRSTEQGWEKSFLRDIRKDLSDERGYFIDVLLKLSEAKDIFAMRNQSHSPMSSSTNLDSGIPVQESITPEEPKMQTNANTTHQGPNPSDILSSLSSLLDPNQLQLLKVLSGFMK</sequence>
<name>A0AC61DE48_9FIRM</name>
<organism evidence="1 2">
    <name type="scientific">Sporanaerobium hydrogeniformans</name>
    <dbReference type="NCBI Taxonomy" id="3072179"/>
    <lineage>
        <taxon>Bacteria</taxon>
        <taxon>Bacillati</taxon>
        <taxon>Bacillota</taxon>
        <taxon>Clostridia</taxon>
        <taxon>Lachnospirales</taxon>
        <taxon>Lachnospiraceae</taxon>
        <taxon>Sporanaerobium</taxon>
    </lineage>
</organism>
<dbReference type="Proteomes" id="UP000224460">
    <property type="component" value="Unassembled WGS sequence"/>
</dbReference>
<proteinExistence type="predicted"/>
<comment type="caution">
    <text evidence="1">The sequence shown here is derived from an EMBL/GenBank/DDBJ whole genome shotgun (WGS) entry which is preliminary data.</text>
</comment>